<dbReference type="SUPFAM" id="SSF55729">
    <property type="entry name" value="Acyl-CoA N-acyltransferases (Nat)"/>
    <property type="match status" value="1"/>
</dbReference>
<dbReference type="AlphaFoldDB" id="A0A9D1F4J6"/>
<sequence length="191" mass="21608">MDTEIKIEPASLADAAALLEIYAPYVTETAITFEYEVPSLEEFCRRMSGVLNRYPWLVARIDGQIAGYAYASPFKGRPAYDWAVETSIYVRKGMTRQGVGKALHQALEESLKKQNILNMNACIAFPRTDDDPYLTKNSVHFHSHLGYTMAGHFHCCGYKGGRWYDMVWMEKAIGPHQVPPRPVQPFNSANL</sequence>
<evidence type="ECO:0000259" key="3">
    <source>
        <dbReference type="PROSITE" id="PS51186"/>
    </source>
</evidence>
<reference evidence="4" key="2">
    <citation type="journal article" date="2021" name="PeerJ">
        <title>Extensive microbial diversity within the chicken gut microbiome revealed by metagenomics and culture.</title>
        <authorList>
            <person name="Gilroy R."/>
            <person name="Ravi A."/>
            <person name="Getino M."/>
            <person name="Pursley I."/>
            <person name="Horton D.L."/>
            <person name="Alikhan N.F."/>
            <person name="Baker D."/>
            <person name="Gharbi K."/>
            <person name="Hall N."/>
            <person name="Watson M."/>
            <person name="Adriaenssens E.M."/>
            <person name="Foster-Nyarko E."/>
            <person name="Jarju S."/>
            <person name="Secka A."/>
            <person name="Antonio M."/>
            <person name="Oren A."/>
            <person name="Chaudhuri R.R."/>
            <person name="La Ragione R."/>
            <person name="Hildebrand F."/>
            <person name="Pallen M.J."/>
        </authorList>
    </citation>
    <scope>NUCLEOTIDE SEQUENCE</scope>
    <source>
        <strain evidence="4">CHK178-757</strain>
    </source>
</reference>
<feature type="domain" description="N-acetyltransferase" evidence="3">
    <location>
        <begin position="5"/>
        <end position="174"/>
    </location>
</feature>
<organism evidence="4 5">
    <name type="scientific">Candidatus Scybalocola faecigallinarum</name>
    <dbReference type="NCBI Taxonomy" id="2840941"/>
    <lineage>
        <taxon>Bacteria</taxon>
        <taxon>Bacillati</taxon>
        <taxon>Bacillota</taxon>
        <taxon>Clostridia</taxon>
        <taxon>Lachnospirales</taxon>
        <taxon>Lachnospiraceae</taxon>
        <taxon>Lachnospiraceae incertae sedis</taxon>
        <taxon>Candidatus Scybalocola (ex Gilroy et al. 2021)</taxon>
    </lineage>
</organism>
<accession>A0A9D1F4J6</accession>
<dbReference type="PANTHER" id="PTHR43072:SF23">
    <property type="entry name" value="UPF0039 PROTEIN C11D3.02C"/>
    <property type="match status" value="1"/>
</dbReference>
<dbReference type="Gene3D" id="3.40.630.30">
    <property type="match status" value="1"/>
</dbReference>
<dbReference type="InterPro" id="IPR000182">
    <property type="entry name" value="GNAT_dom"/>
</dbReference>
<comment type="caution">
    <text evidence="4">The sequence shown here is derived from an EMBL/GenBank/DDBJ whole genome shotgun (WGS) entry which is preliminary data.</text>
</comment>
<gene>
    <name evidence="4" type="ORF">IAB46_07585</name>
</gene>
<evidence type="ECO:0000313" key="5">
    <source>
        <dbReference type="Proteomes" id="UP000823927"/>
    </source>
</evidence>
<name>A0A9D1F4J6_9FIRM</name>
<dbReference type="Proteomes" id="UP000823927">
    <property type="component" value="Unassembled WGS sequence"/>
</dbReference>
<keyword evidence="1" id="KW-0808">Transferase</keyword>
<protein>
    <submittedName>
        <fullName evidence="4">GNAT family N-acetyltransferase</fullName>
    </submittedName>
</protein>
<dbReference type="InterPro" id="IPR016181">
    <property type="entry name" value="Acyl_CoA_acyltransferase"/>
</dbReference>
<dbReference type="EMBL" id="DVIT01000027">
    <property type="protein sequence ID" value="HIS47403.1"/>
    <property type="molecule type" value="Genomic_DNA"/>
</dbReference>
<reference evidence="4" key="1">
    <citation type="submission" date="2020-10" db="EMBL/GenBank/DDBJ databases">
        <authorList>
            <person name="Gilroy R."/>
        </authorList>
    </citation>
    <scope>NUCLEOTIDE SEQUENCE</scope>
    <source>
        <strain evidence="4">CHK178-757</strain>
    </source>
</reference>
<dbReference type="CDD" id="cd04301">
    <property type="entry name" value="NAT_SF"/>
    <property type="match status" value="1"/>
</dbReference>
<dbReference type="PANTHER" id="PTHR43072">
    <property type="entry name" value="N-ACETYLTRANSFERASE"/>
    <property type="match status" value="1"/>
</dbReference>
<evidence type="ECO:0000313" key="4">
    <source>
        <dbReference type="EMBL" id="HIS47403.1"/>
    </source>
</evidence>
<dbReference type="PROSITE" id="PS51186">
    <property type="entry name" value="GNAT"/>
    <property type="match status" value="1"/>
</dbReference>
<proteinExistence type="predicted"/>
<dbReference type="GO" id="GO:0016747">
    <property type="term" value="F:acyltransferase activity, transferring groups other than amino-acyl groups"/>
    <property type="evidence" value="ECO:0007669"/>
    <property type="project" value="InterPro"/>
</dbReference>
<evidence type="ECO:0000256" key="1">
    <source>
        <dbReference type="ARBA" id="ARBA00022679"/>
    </source>
</evidence>
<keyword evidence="2" id="KW-0012">Acyltransferase</keyword>
<evidence type="ECO:0000256" key="2">
    <source>
        <dbReference type="ARBA" id="ARBA00023315"/>
    </source>
</evidence>
<dbReference type="Pfam" id="PF13420">
    <property type="entry name" value="Acetyltransf_4"/>
    <property type="match status" value="1"/>
</dbReference>